<proteinExistence type="predicted"/>
<name>E4TWH8_SULKY</name>
<dbReference type="AlphaFoldDB" id="E4TWH8"/>
<dbReference type="eggNOG" id="ENOG502ZZ9C">
    <property type="taxonomic scope" value="Bacteria"/>
</dbReference>
<reference evidence="2 3" key="1">
    <citation type="journal article" date="2012" name="Stand. Genomic Sci.">
        <title>Complete genome sequence of the sulfur compounds oxidizing chemolithoautotroph Sulfuricurvum kujiense type strain (YK-1(T)).</title>
        <authorList>
            <person name="Han C."/>
            <person name="Kotsyurbenko O."/>
            <person name="Chertkov O."/>
            <person name="Held B."/>
            <person name="Lapidus A."/>
            <person name="Nolan M."/>
            <person name="Lucas S."/>
            <person name="Hammon N."/>
            <person name="Deshpande S."/>
            <person name="Cheng J.F."/>
            <person name="Tapia R."/>
            <person name="Goodwin L.A."/>
            <person name="Pitluck S."/>
            <person name="Liolios K."/>
            <person name="Pagani I."/>
            <person name="Ivanova N."/>
            <person name="Mavromatis K."/>
            <person name="Mikhailova N."/>
            <person name="Pati A."/>
            <person name="Chen A."/>
            <person name="Palaniappan K."/>
            <person name="Land M."/>
            <person name="Hauser L."/>
            <person name="Chang Y.J."/>
            <person name="Jeffries C.D."/>
            <person name="Brambilla E.M."/>
            <person name="Rohde M."/>
            <person name="Spring S."/>
            <person name="Sikorski J."/>
            <person name="Goker M."/>
            <person name="Woyke T."/>
            <person name="Bristow J."/>
            <person name="Eisen J.A."/>
            <person name="Markowitz V."/>
            <person name="Hugenholtz P."/>
            <person name="Kyrpides N.C."/>
            <person name="Klenk H.P."/>
            <person name="Detter J.C."/>
        </authorList>
    </citation>
    <scope>NUCLEOTIDE SEQUENCE [LARGE SCALE GENOMIC DNA]</scope>
    <source>
        <strain evidence="3">ATCC BAA-921 / DSM 16994 / JCM 11577 / YK-1</strain>
    </source>
</reference>
<accession>E4TWH8</accession>
<keyword evidence="3" id="KW-1185">Reference proteome</keyword>
<dbReference type="KEGG" id="sku:Sulku_1133"/>
<dbReference type="Proteomes" id="UP000008721">
    <property type="component" value="Chromosome"/>
</dbReference>
<protein>
    <submittedName>
        <fullName evidence="2">Uncharacterized protein</fullName>
    </submittedName>
</protein>
<dbReference type="HOGENOM" id="CLU_053501_0_0_7"/>
<evidence type="ECO:0000313" key="3">
    <source>
        <dbReference type="Proteomes" id="UP000008721"/>
    </source>
</evidence>
<organism evidence="2 3">
    <name type="scientific">Sulfuricurvum kujiense (strain ATCC BAA-921 / DSM 16994 / JCM 11577 / YK-1)</name>
    <dbReference type="NCBI Taxonomy" id="709032"/>
    <lineage>
        <taxon>Bacteria</taxon>
        <taxon>Pseudomonadati</taxon>
        <taxon>Campylobacterota</taxon>
        <taxon>Epsilonproteobacteria</taxon>
        <taxon>Campylobacterales</taxon>
        <taxon>Sulfurimonadaceae</taxon>
        <taxon>Sulfuricurvum</taxon>
    </lineage>
</organism>
<dbReference type="OrthoDB" id="5338103at2"/>
<keyword evidence="1" id="KW-0812">Transmembrane</keyword>
<evidence type="ECO:0000256" key="1">
    <source>
        <dbReference type="SAM" id="Phobius"/>
    </source>
</evidence>
<feature type="transmembrane region" description="Helical" evidence="1">
    <location>
        <begin position="43"/>
        <end position="68"/>
    </location>
</feature>
<sequence>MQLKRYTIASLILMILVAAAVYSIDNGSISFDLLGMHFPNLPVAFWVVVPLAIMYVASLLHMGVFALVGNFKLRRLNKDHEKMVDALRDALLGVGERNNVYKSDAYKLMGKLIDNSVILPYETLRSVGNEKIDDALQLMRDVKENKKVEIKKFHLPSSTSIAIQNNLNRFERGELDADSILSRSERYGEIVCAKAYESYVKTASVGSVMKFKQFFTKASLADFIQRINAGENGIQISNEELSSLFASIKLDANDWIDLSAAMSKNMLPEQRIRLFEMLSENNDDAMEGYLYTLYDLQMIDTANEILNNTSNNDYQIFKAYRDLKRANKHYDIAIFLRRS</sequence>
<keyword evidence="1" id="KW-0472">Membrane</keyword>
<dbReference type="RefSeq" id="WP_013459993.1">
    <property type="nucleotide sequence ID" value="NC_014762.1"/>
</dbReference>
<keyword evidence="1" id="KW-1133">Transmembrane helix</keyword>
<dbReference type="STRING" id="709032.Sulku_1133"/>
<dbReference type="EMBL" id="CP002355">
    <property type="protein sequence ID" value="ADR33796.1"/>
    <property type="molecule type" value="Genomic_DNA"/>
</dbReference>
<gene>
    <name evidence="2" type="ordered locus">Sulku_1133</name>
</gene>
<evidence type="ECO:0000313" key="2">
    <source>
        <dbReference type="EMBL" id="ADR33796.1"/>
    </source>
</evidence>